<gene>
    <name evidence="2" type="ORF">S01H1_63365</name>
</gene>
<name>X0XI04_9ZZZZ</name>
<proteinExistence type="predicted"/>
<comment type="caution">
    <text evidence="2">The sequence shown here is derived from an EMBL/GenBank/DDBJ whole genome shotgun (WGS) entry which is preliminary data.</text>
</comment>
<evidence type="ECO:0000256" key="1">
    <source>
        <dbReference type="SAM" id="Phobius"/>
    </source>
</evidence>
<keyword evidence="1" id="KW-0812">Transmembrane</keyword>
<organism evidence="2">
    <name type="scientific">marine sediment metagenome</name>
    <dbReference type="NCBI Taxonomy" id="412755"/>
    <lineage>
        <taxon>unclassified sequences</taxon>
        <taxon>metagenomes</taxon>
        <taxon>ecological metagenomes</taxon>
    </lineage>
</organism>
<evidence type="ECO:0000313" key="2">
    <source>
        <dbReference type="EMBL" id="GAG34997.1"/>
    </source>
</evidence>
<dbReference type="EMBL" id="BARS01041692">
    <property type="protein sequence ID" value="GAG34997.1"/>
    <property type="molecule type" value="Genomic_DNA"/>
</dbReference>
<reference evidence="2" key="1">
    <citation type="journal article" date="2014" name="Front. Microbiol.">
        <title>High frequency of phylogenetically diverse reductive dehalogenase-homologous genes in deep subseafloor sedimentary metagenomes.</title>
        <authorList>
            <person name="Kawai M."/>
            <person name="Futagami T."/>
            <person name="Toyoda A."/>
            <person name="Takaki Y."/>
            <person name="Nishi S."/>
            <person name="Hori S."/>
            <person name="Arai W."/>
            <person name="Tsubouchi T."/>
            <person name="Morono Y."/>
            <person name="Uchiyama I."/>
            <person name="Ito T."/>
            <person name="Fujiyama A."/>
            <person name="Inagaki F."/>
            <person name="Takami H."/>
        </authorList>
    </citation>
    <scope>NUCLEOTIDE SEQUENCE</scope>
    <source>
        <strain evidence="2">Expedition CK06-06</strain>
    </source>
</reference>
<feature type="transmembrane region" description="Helical" evidence="1">
    <location>
        <begin position="7"/>
        <end position="23"/>
    </location>
</feature>
<sequence length="60" mass="7335">MDSKKYLKIWPVWIIFSIMFIIIGNPEIIVNLFFLALFLSYLIYYFNVKKFGKKYWSDSK</sequence>
<feature type="transmembrane region" description="Helical" evidence="1">
    <location>
        <begin position="29"/>
        <end position="46"/>
    </location>
</feature>
<keyword evidence="1" id="KW-1133">Transmembrane helix</keyword>
<accession>X0XI04</accession>
<keyword evidence="1" id="KW-0472">Membrane</keyword>
<protein>
    <submittedName>
        <fullName evidence="2">Uncharacterized protein</fullName>
    </submittedName>
</protein>
<dbReference type="AlphaFoldDB" id="X0XI04"/>